<evidence type="ECO:0000313" key="2">
    <source>
        <dbReference type="EMBL" id="SHK71643.1"/>
    </source>
</evidence>
<dbReference type="Proteomes" id="UP000184452">
    <property type="component" value="Unassembled WGS sequence"/>
</dbReference>
<dbReference type="OrthoDB" id="4550778at2"/>
<organism evidence="2 3">
    <name type="scientific">Nocardiopsis flavescens</name>
    <dbReference type="NCBI Taxonomy" id="758803"/>
    <lineage>
        <taxon>Bacteria</taxon>
        <taxon>Bacillati</taxon>
        <taxon>Actinomycetota</taxon>
        <taxon>Actinomycetes</taxon>
        <taxon>Streptosporangiales</taxon>
        <taxon>Nocardiopsidaceae</taxon>
        <taxon>Nocardiopsis</taxon>
    </lineage>
</organism>
<proteinExistence type="predicted"/>
<evidence type="ECO:0008006" key="4">
    <source>
        <dbReference type="Google" id="ProtNLM"/>
    </source>
</evidence>
<evidence type="ECO:0000256" key="1">
    <source>
        <dbReference type="SAM" id="MobiDB-lite"/>
    </source>
</evidence>
<name>A0A1M6UR44_9ACTN</name>
<sequence>MTGTATGPGPAPHPEWVERLRRLHREGFTGCLTVEGPPDARVHLRGGLLVAVRTPAAPGPGTLLVRSGAVSERAWAAAYERGEADGAADGGEVGAVLLELALVRSVLDGVFSLALRPEARSAADEPGAPAPPYALAEGISPGRAWAEAQRRIAFLTARWAPPAELMALRPTATAPADTAPSPAHARLMAGADGRRTPRDLAFLSGREVSGVLADVMWLVDRGLLEIAAEPREGLSRRRPEPAAPASPEAPLAKRLPGADSVRRAPRADAVLSPEAAARLRGRLAGGAGAARGGEGGPT</sequence>
<evidence type="ECO:0000313" key="3">
    <source>
        <dbReference type="Proteomes" id="UP000184452"/>
    </source>
</evidence>
<feature type="region of interest" description="Disordered" evidence="1">
    <location>
        <begin position="232"/>
        <end position="273"/>
    </location>
</feature>
<dbReference type="STRING" id="758803.SAMN05421803_12934"/>
<keyword evidence="3" id="KW-1185">Reference proteome</keyword>
<gene>
    <name evidence="2" type="ORF">SAMN05421803_12934</name>
</gene>
<protein>
    <recommendedName>
        <fullName evidence="4">MarR family transcriptional regulator</fullName>
    </recommendedName>
</protein>
<dbReference type="RefSeq" id="WP_073383877.1">
    <property type="nucleotide sequence ID" value="NZ_FQZK01000029.1"/>
</dbReference>
<feature type="compositionally biased region" description="Low complexity" evidence="1">
    <location>
        <begin position="243"/>
        <end position="252"/>
    </location>
</feature>
<dbReference type="AlphaFoldDB" id="A0A1M6UR44"/>
<dbReference type="EMBL" id="FQZK01000029">
    <property type="protein sequence ID" value="SHK71643.1"/>
    <property type="molecule type" value="Genomic_DNA"/>
</dbReference>
<accession>A0A1M6UR44</accession>
<reference evidence="2 3" key="1">
    <citation type="submission" date="2016-11" db="EMBL/GenBank/DDBJ databases">
        <authorList>
            <person name="Jaros S."/>
            <person name="Januszkiewicz K."/>
            <person name="Wedrychowicz H."/>
        </authorList>
    </citation>
    <scope>NUCLEOTIDE SEQUENCE [LARGE SCALE GENOMIC DNA]</scope>
    <source>
        <strain evidence="2 3">CGMCC 4.5723</strain>
    </source>
</reference>